<keyword evidence="5" id="KW-1185">Reference proteome</keyword>
<feature type="region of interest" description="Disordered" evidence="2">
    <location>
        <begin position="261"/>
        <end position="291"/>
    </location>
</feature>
<evidence type="ECO:0000259" key="3">
    <source>
        <dbReference type="Pfam" id="PF14392"/>
    </source>
</evidence>
<dbReference type="Pfam" id="PF03004">
    <property type="entry name" value="Transposase_24"/>
    <property type="match status" value="1"/>
</dbReference>
<evidence type="ECO:0000256" key="1">
    <source>
        <dbReference type="SAM" id="Coils"/>
    </source>
</evidence>
<sequence length="415" mass="46059">MALHKQVSFMTDTVRAEFINKRKHPDFLKPSNQARDNQLSGQTYRQGSVSTPQVVKKMAKKKDGILPTAAAEVYESTHSVCVGNDEVELMGDTSQKVMEYKNKGIEINPDKVYLDVVGGQKKGKVYGLGSASQMYYKRNPTSQSTASSSTPSMISQLSSQVQELKKMAEENHNKVEESQKIAAESLKYAKEFVENHEIEKATWKKEKLAMEKTLQEMTSLVKQCYRPWGSKPKWIDIKFERLSDSCYYCGLLDHTDKECEKKETEEGPVGAARKLKFASPRSDDSDTSPRQREARLVLVTNEHSQKLVLRPRSVNADSQVEAMIDGANFENVVRGEEAVSVCKGARGGGVITNTEGPSPCDVELNKNVSVGLLVKNKNTNGKKGWKRVERNGDGDSVMGDVNHLNNSSVGSKRGA</sequence>
<feature type="compositionally biased region" description="Basic and acidic residues" evidence="2">
    <location>
        <begin position="281"/>
        <end position="291"/>
    </location>
</feature>
<feature type="region of interest" description="Disordered" evidence="2">
    <location>
        <begin position="24"/>
        <end position="51"/>
    </location>
</feature>
<feature type="coiled-coil region" evidence="1">
    <location>
        <begin position="154"/>
        <end position="213"/>
    </location>
</feature>
<feature type="domain" description="Zinc knuckle CX2CX4HX4C" evidence="3">
    <location>
        <begin position="233"/>
        <end position="261"/>
    </location>
</feature>
<protein>
    <recommendedName>
        <fullName evidence="3">Zinc knuckle CX2CX4HX4C domain-containing protein</fullName>
    </recommendedName>
</protein>
<dbReference type="EnsemblPlants" id="AUR62035361-RA">
    <property type="protein sequence ID" value="AUR62035361-RA:cds"/>
    <property type="gene ID" value="AUR62035361"/>
</dbReference>
<dbReference type="Gramene" id="AUR62035361-RA">
    <property type="protein sequence ID" value="AUR62035361-RA:cds"/>
    <property type="gene ID" value="AUR62035361"/>
</dbReference>
<organism evidence="4 5">
    <name type="scientific">Chenopodium quinoa</name>
    <name type="common">Quinoa</name>
    <dbReference type="NCBI Taxonomy" id="63459"/>
    <lineage>
        <taxon>Eukaryota</taxon>
        <taxon>Viridiplantae</taxon>
        <taxon>Streptophyta</taxon>
        <taxon>Embryophyta</taxon>
        <taxon>Tracheophyta</taxon>
        <taxon>Spermatophyta</taxon>
        <taxon>Magnoliopsida</taxon>
        <taxon>eudicotyledons</taxon>
        <taxon>Gunneridae</taxon>
        <taxon>Pentapetalae</taxon>
        <taxon>Caryophyllales</taxon>
        <taxon>Chenopodiaceae</taxon>
        <taxon>Chenopodioideae</taxon>
        <taxon>Atripliceae</taxon>
        <taxon>Chenopodium</taxon>
    </lineage>
</organism>
<feature type="compositionally biased region" description="Polar residues" evidence="2">
    <location>
        <begin position="30"/>
        <end position="51"/>
    </location>
</feature>
<dbReference type="Proteomes" id="UP000596660">
    <property type="component" value="Unplaced"/>
</dbReference>
<keyword evidence="1" id="KW-0175">Coiled coil</keyword>
<accession>A0A803MUD9</accession>
<dbReference type="InterPro" id="IPR025836">
    <property type="entry name" value="Zn_knuckle_CX2CX4HX4C"/>
</dbReference>
<name>A0A803MUD9_CHEQI</name>
<evidence type="ECO:0000313" key="5">
    <source>
        <dbReference type="Proteomes" id="UP000596660"/>
    </source>
</evidence>
<proteinExistence type="predicted"/>
<reference evidence="4" key="1">
    <citation type="journal article" date="2017" name="Nature">
        <title>The genome of Chenopodium quinoa.</title>
        <authorList>
            <person name="Jarvis D.E."/>
            <person name="Ho Y.S."/>
            <person name="Lightfoot D.J."/>
            <person name="Schmoeckel S.M."/>
            <person name="Li B."/>
            <person name="Borm T.J.A."/>
            <person name="Ohyanagi H."/>
            <person name="Mineta K."/>
            <person name="Michell C.T."/>
            <person name="Saber N."/>
            <person name="Kharbatia N.M."/>
            <person name="Rupper R.R."/>
            <person name="Sharp A.R."/>
            <person name="Dally N."/>
            <person name="Boughton B.A."/>
            <person name="Woo Y.H."/>
            <person name="Gao G."/>
            <person name="Schijlen E.G.W.M."/>
            <person name="Guo X."/>
            <person name="Momin A.A."/>
            <person name="Negrao S."/>
            <person name="Al-Babili S."/>
            <person name="Gehring C."/>
            <person name="Roessner U."/>
            <person name="Jung C."/>
            <person name="Murphy K."/>
            <person name="Arold S.T."/>
            <person name="Gojobori T."/>
            <person name="van der Linden C.G."/>
            <person name="van Loo E.N."/>
            <person name="Jellen E.N."/>
            <person name="Maughan P.J."/>
            <person name="Tester M."/>
        </authorList>
    </citation>
    <scope>NUCLEOTIDE SEQUENCE [LARGE SCALE GENOMIC DNA]</scope>
    <source>
        <strain evidence="4">cv. PI 614886</strain>
    </source>
</reference>
<reference evidence="4" key="2">
    <citation type="submission" date="2021-03" db="UniProtKB">
        <authorList>
            <consortium name="EnsemblPlants"/>
        </authorList>
    </citation>
    <scope>IDENTIFICATION</scope>
</reference>
<dbReference type="Pfam" id="PF14392">
    <property type="entry name" value="zf-CCHC_4"/>
    <property type="match status" value="1"/>
</dbReference>
<feature type="region of interest" description="Disordered" evidence="2">
    <location>
        <begin position="382"/>
        <end position="415"/>
    </location>
</feature>
<dbReference type="AlphaFoldDB" id="A0A803MUD9"/>
<evidence type="ECO:0000256" key="2">
    <source>
        <dbReference type="SAM" id="MobiDB-lite"/>
    </source>
</evidence>
<dbReference type="InterPro" id="IPR004252">
    <property type="entry name" value="Probable_transposase_24"/>
</dbReference>
<evidence type="ECO:0000313" key="4">
    <source>
        <dbReference type="EnsemblPlants" id="AUR62035361-RA:cds"/>
    </source>
</evidence>
<feature type="compositionally biased region" description="Polar residues" evidence="2">
    <location>
        <begin position="403"/>
        <end position="415"/>
    </location>
</feature>